<dbReference type="AlphaFoldDB" id="A0A1B2ADE1"/>
<sequence>MDGQARSNELLNSQKVVGVEVDAGTADLRVVFDGGARLDFFNNSSGYEGWQAVIGGQNGLTVIALGGGGLATD</sequence>
<proteinExistence type="predicted"/>
<gene>
    <name evidence="1" type="ORF">A6F68_01667</name>
</gene>
<keyword evidence="2" id="KW-1185">Reference proteome</keyword>
<evidence type="ECO:0000313" key="2">
    <source>
        <dbReference type="Proteomes" id="UP000092932"/>
    </source>
</evidence>
<organism evidence="1 2">
    <name type="scientific">Tsuneonella dongtanensis</name>
    <dbReference type="NCBI Taxonomy" id="692370"/>
    <lineage>
        <taxon>Bacteria</taxon>
        <taxon>Pseudomonadati</taxon>
        <taxon>Pseudomonadota</taxon>
        <taxon>Alphaproteobacteria</taxon>
        <taxon>Sphingomonadales</taxon>
        <taxon>Erythrobacteraceae</taxon>
        <taxon>Tsuneonella</taxon>
    </lineage>
</organism>
<dbReference type="Proteomes" id="UP000092932">
    <property type="component" value="Chromosome"/>
</dbReference>
<evidence type="ECO:0000313" key="1">
    <source>
        <dbReference type="EMBL" id="ANY20180.1"/>
    </source>
</evidence>
<reference evidence="1 2" key="1">
    <citation type="submission" date="2016-07" db="EMBL/GenBank/DDBJ databases">
        <title>Complete genome sequence of Altererythrobacter dongtanensis KCTC 22672, a type strain with esterase isolated from tidal flat.</title>
        <authorList>
            <person name="Cheng H."/>
            <person name="Wu Y.-H."/>
            <person name="Zhou P."/>
            <person name="Huo Y.-Y."/>
            <person name="Wang C.-S."/>
            <person name="Xu X.-W."/>
        </authorList>
    </citation>
    <scope>NUCLEOTIDE SEQUENCE [LARGE SCALE GENOMIC DNA]</scope>
    <source>
        <strain evidence="1 2">KCTC 22672</strain>
    </source>
</reference>
<protein>
    <submittedName>
        <fullName evidence="1">Uncharacterized protein</fullName>
    </submittedName>
</protein>
<accession>A0A1B2ADE1</accession>
<name>A0A1B2ADE1_9SPHN</name>
<dbReference type="KEGG" id="ado:A6F68_01667"/>
<dbReference type="EMBL" id="CP016591">
    <property type="protein sequence ID" value="ANY20180.1"/>
    <property type="molecule type" value="Genomic_DNA"/>
</dbReference>